<dbReference type="Proteomes" id="UP000198917">
    <property type="component" value="Unassembled WGS sequence"/>
</dbReference>
<evidence type="ECO:0000313" key="3">
    <source>
        <dbReference type="EMBL" id="SDK03183.1"/>
    </source>
</evidence>
<evidence type="ECO:0008006" key="5">
    <source>
        <dbReference type="Google" id="ProtNLM"/>
    </source>
</evidence>
<comment type="caution">
    <text evidence="3">The sequence shown here is derived from an EMBL/GenBank/DDBJ whole genome shotgun (WGS) entry which is preliminary data.</text>
</comment>
<evidence type="ECO:0000313" key="4">
    <source>
        <dbReference type="Proteomes" id="UP000198917"/>
    </source>
</evidence>
<organism evidence="3 4">
    <name type="scientific">Agrobacterium fabrum</name>
    <dbReference type="NCBI Taxonomy" id="1176649"/>
    <lineage>
        <taxon>Bacteria</taxon>
        <taxon>Pseudomonadati</taxon>
        <taxon>Pseudomonadota</taxon>
        <taxon>Alphaproteobacteria</taxon>
        <taxon>Hyphomicrobiales</taxon>
        <taxon>Rhizobiaceae</taxon>
        <taxon>Rhizobium/Agrobacterium group</taxon>
        <taxon>Agrobacterium</taxon>
        <taxon>Agrobacterium tumefaciens complex</taxon>
    </lineage>
</organism>
<keyword evidence="1" id="KW-0175">Coiled coil</keyword>
<gene>
    <name evidence="3" type="ORF">SAMN05428983_3689</name>
</gene>
<accession>A0A7Z7BQ20</accession>
<sequence>MQPDLFEPAEIEFTLPEGLQGPRLWVRRIALWQDPGTLLRDIPLRKGVNIVWSPDLTTNGTGATPHGSGKTTFCRLIRYCLGERHFSNEEQRPLMQQKLPNGFVGAEIIIDGECWVVTRPIGMNLPSRASRAERIEETFDELLVATVPPTIAPMISERFCARYRDQVPENLKAEQVWDVLLAWLTRDQECRLDDVFDWRSKRSGSGSPAQELSLETKLTVVRLAIRALSADEIQATAEARVLTRERDSLREKLGHLDWFQNQRFSELCESLSFPKDRDPTEEMVRKELIDRANEELAKAVGAEHSKGQRPGDGLREKRQILQSERNKSSDERAERKALLHSLPSQIAAARAEQGTEQARLETGVIVRCAICHVSIDEVKANGCGISLERCDLDEVRSRIARTDQQVTELERQQRALPGEINEVDKVIARLDREIAEIDNSFAQLEHQMSATNKAVNRASELVREATWFDIQLKYRVGIVQRLALIDKKLEGARQRTALERERAAAAIGDLATIFGQLVATLMPKGCSGKMKLDGNGLHPEISLERGAGLSTAAVESFKIVAFDLAAMILSVNGKADMPSLLIHDSPREADLDAGIYANLFDFALSLEKKGSPPPFQYVVTTTTAPSQDTLEHQALRLQLSSTPPEARLFVMDF</sequence>
<dbReference type="SUPFAM" id="SSF52540">
    <property type="entry name" value="P-loop containing nucleoside triphosphate hydrolases"/>
    <property type="match status" value="1"/>
</dbReference>
<dbReference type="EMBL" id="FNEW01000003">
    <property type="protein sequence ID" value="SDK03183.1"/>
    <property type="molecule type" value="Genomic_DNA"/>
</dbReference>
<feature type="region of interest" description="Disordered" evidence="2">
    <location>
        <begin position="298"/>
        <end position="317"/>
    </location>
</feature>
<evidence type="ECO:0000256" key="1">
    <source>
        <dbReference type="SAM" id="Coils"/>
    </source>
</evidence>
<proteinExistence type="predicted"/>
<feature type="coiled-coil region" evidence="1">
    <location>
        <begin position="392"/>
        <end position="447"/>
    </location>
</feature>
<protein>
    <recommendedName>
        <fullName evidence="5">Chromosome segregation protein SMC</fullName>
    </recommendedName>
</protein>
<dbReference type="InterPro" id="IPR027417">
    <property type="entry name" value="P-loop_NTPase"/>
</dbReference>
<evidence type="ECO:0000256" key="2">
    <source>
        <dbReference type="SAM" id="MobiDB-lite"/>
    </source>
</evidence>
<reference evidence="3 4" key="1">
    <citation type="submission" date="2016-10" db="EMBL/GenBank/DDBJ databases">
        <authorList>
            <person name="Varghese N."/>
            <person name="Submissions S."/>
        </authorList>
    </citation>
    <scope>NUCLEOTIDE SEQUENCE [LARGE SCALE GENOMIC DNA]</scope>
    <source>
        <strain evidence="3 4">PDC82</strain>
    </source>
</reference>
<dbReference type="AlphaFoldDB" id="A0A7Z7BQ20"/>
<name>A0A7Z7BQ20_9HYPH</name>
<dbReference type="RefSeq" id="WP_092733683.1">
    <property type="nucleotide sequence ID" value="NZ_FNEW01000003.1"/>
</dbReference>